<dbReference type="EMBL" id="CAJNDS010002107">
    <property type="protein sequence ID" value="CAE7331248.1"/>
    <property type="molecule type" value="Genomic_DNA"/>
</dbReference>
<evidence type="ECO:0000313" key="2">
    <source>
        <dbReference type="EMBL" id="CAE7331248.1"/>
    </source>
</evidence>
<feature type="region of interest" description="Disordered" evidence="1">
    <location>
        <begin position="359"/>
        <end position="390"/>
    </location>
</feature>
<dbReference type="AlphaFoldDB" id="A0A812PEQ4"/>
<evidence type="ECO:0000313" key="3">
    <source>
        <dbReference type="Proteomes" id="UP000604046"/>
    </source>
</evidence>
<organism evidence="2 3">
    <name type="scientific">Symbiodinium natans</name>
    <dbReference type="NCBI Taxonomy" id="878477"/>
    <lineage>
        <taxon>Eukaryota</taxon>
        <taxon>Sar</taxon>
        <taxon>Alveolata</taxon>
        <taxon>Dinophyceae</taxon>
        <taxon>Suessiales</taxon>
        <taxon>Symbiodiniaceae</taxon>
        <taxon>Symbiodinium</taxon>
    </lineage>
</organism>
<sequence>MDLASMGVYCRGGESSAASLASFSEGQQSPLLAAIRREVEAVEDRLLVRITRLERQSFDATAVLEKVAPNELKLLEVESRQRESERTLAQLDGLVRGVNEELQSMVKRTAAAPRQWPGPTRIMSISLGVSFMQWPGPTRIMSISLGVSFMQWPGPTRIMSISLGVSFMQWPGPTRIMSISLGASFMQWPGPTRIMSISLGVSFMQWPGPTRIMSISLGVSCNGQDDSTGPRNAMTFNKRLRICLLFASTLGLAHAHCLYDNKPTLEKCVRKCRHSPTAGCVSGCVAGYPYFVRPSCAACLGNGVVCAFRSCRTQCASSINAPGCTTCITSSCGTCSGAYKAGNFTEMAELAALSMDLQPQAQEQPEEVQHKAETETETATETETETEVAPASSKSKGCWEDQASLKYCGTKCFGAPNKRTCATNCLRNERGMSQHCAACFGDKVACTIKKCLAECMADGNSNRCKTCVRGKCGRCDSAKSSSDAEEDAFLSAVIATALPAGAEQAAIYP</sequence>
<keyword evidence="3" id="KW-1185">Reference proteome</keyword>
<protein>
    <submittedName>
        <fullName evidence="2">Uncharacterized protein</fullName>
    </submittedName>
</protein>
<dbReference type="OrthoDB" id="423146at2759"/>
<proteinExistence type="predicted"/>
<evidence type="ECO:0000256" key="1">
    <source>
        <dbReference type="SAM" id="MobiDB-lite"/>
    </source>
</evidence>
<dbReference type="Proteomes" id="UP000604046">
    <property type="component" value="Unassembled WGS sequence"/>
</dbReference>
<reference evidence="2" key="1">
    <citation type="submission" date="2021-02" db="EMBL/GenBank/DDBJ databases">
        <authorList>
            <person name="Dougan E. K."/>
            <person name="Rhodes N."/>
            <person name="Thang M."/>
            <person name="Chan C."/>
        </authorList>
    </citation>
    <scope>NUCLEOTIDE SEQUENCE</scope>
</reference>
<name>A0A812PEQ4_9DINO</name>
<gene>
    <name evidence="2" type="ORF">SNAT2548_LOCUS17331</name>
</gene>
<feature type="compositionally biased region" description="Acidic residues" evidence="1">
    <location>
        <begin position="375"/>
        <end position="386"/>
    </location>
</feature>
<comment type="caution">
    <text evidence="2">The sequence shown here is derived from an EMBL/GenBank/DDBJ whole genome shotgun (WGS) entry which is preliminary data.</text>
</comment>
<accession>A0A812PEQ4</accession>